<feature type="domain" description="Chemotaxis phosphatase CheX-like" evidence="2">
    <location>
        <begin position="45"/>
        <end position="145"/>
    </location>
</feature>
<protein>
    <submittedName>
        <fullName evidence="3">Chemotaxis protein CheX</fullName>
    </submittedName>
</protein>
<keyword evidence="4" id="KW-1185">Reference proteome</keyword>
<dbReference type="Pfam" id="PF13690">
    <property type="entry name" value="CheX"/>
    <property type="match status" value="1"/>
</dbReference>
<evidence type="ECO:0000256" key="1">
    <source>
        <dbReference type="ARBA" id="ARBA00022500"/>
    </source>
</evidence>
<dbReference type="OrthoDB" id="9790435at2"/>
<dbReference type="GO" id="GO:0006935">
    <property type="term" value="P:chemotaxis"/>
    <property type="evidence" value="ECO:0007669"/>
    <property type="project" value="UniProtKB-KW"/>
</dbReference>
<dbReference type="SUPFAM" id="SSF103039">
    <property type="entry name" value="CheC-like"/>
    <property type="match status" value="1"/>
</dbReference>
<dbReference type="Gene3D" id="3.40.1550.10">
    <property type="entry name" value="CheC-like"/>
    <property type="match status" value="1"/>
</dbReference>
<evidence type="ECO:0000313" key="3">
    <source>
        <dbReference type="EMBL" id="SDN24337.1"/>
    </source>
</evidence>
<dbReference type="RefSeq" id="WP_092061876.1">
    <property type="nucleotide sequence ID" value="NZ_FNIN01000001.1"/>
</dbReference>
<accession>A0A1G9ZTB0</accession>
<dbReference type="InterPro" id="IPR028976">
    <property type="entry name" value="CheC-like_sf"/>
</dbReference>
<reference evidence="3 4" key="1">
    <citation type="submission" date="2016-10" db="EMBL/GenBank/DDBJ databases">
        <authorList>
            <person name="de Groot N.N."/>
        </authorList>
    </citation>
    <scope>NUCLEOTIDE SEQUENCE [LARGE SCALE GENOMIC DNA]</scope>
    <source>
        <strain evidence="3 4">DSM 15269</strain>
    </source>
</reference>
<evidence type="ECO:0000259" key="2">
    <source>
        <dbReference type="Pfam" id="PF13690"/>
    </source>
</evidence>
<dbReference type="PANTHER" id="PTHR39452">
    <property type="entry name" value="CHEY-P PHOSPHATASE CHEX"/>
    <property type="match status" value="1"/>
</dbReference>
<dbReference type="AlphaFoldDB" id="A0A1G9ZTB0"/>
<dbReference type="STRING" id="206665.SAMN04488516_101154"/>
<dbReference type="InterPro" id="IPR028051">
    <property type="entry name" value="CheX-like_dom"/>
</dbReference>
<dbReference type="Proteomes" id="UP000199602">
    <property type="component" value="Unassembled WGS sequence"/>
</dbReference>
<proteinExistence type="predicted"/>
<sequence length="158" mass="16774">MEDKVKQVVKKVVDAVTNVLGTMAMVEVKVGKPYLKKENSAHGDISGIIGFSSPNGKNKGSMSVTFTEQSALGVIGQMLGEEFTELNKDVIDAVGELTNMISGQARRGMDEIGMTFEAGIPSVVTGKNHSISHVSNSAILAIPFESQFGPIIVEICFA</sequence>
<evidence type="ECO:0000313" key="4">
    <source>
        <dbReference type="Proteomes" id="UP000199602"/>
    </source>
</evidence>
<dbReference type="PANTHER" id="PTHR39452:SF1">
    <property type="entry name" value="CHEY-P PHOSPHATASE CHEX"/>
    <property type="match status" value="1"/>
</dbReference>
<organism evidence="3 4">
    <name type="scientific">Desulfonauticus submarinus</name>
    <dbReference type="NCBI Taxonomy" id="206665"/>
    <lineage>
        <taxon>Bacteria</taxon>
        <taxon>Pseudomonadati</taxon>
        <taxon>Thermodesulfobacteriota</taxon>
        <taxon>Desulfovibrionia</taxon>
        <taxon>Desulfovibrionales</taxon>
        <taxon>Desulfonauticaceae</taxon>
        <taxon>Desulfonauticus</taxon>
    </lineage>
</organism>
<gene>
    <name evidence="3" type="ORF">SAMN04488516_101154</name>
</gene>
<dbReference type="EMBL" id="FNIN01000001">
    <property type="protein sequence ID" value="SDN24337.1"/>
    <property type="molecule type" value="Genomic_DNA"/>
</dbReference>
<dbReference type="CDD" id="cd17906">
    <property type="entry name" value="CheX"/>
    <property type="match status" value="1"/>
</dbReference>
<dbReference type="InterPro" id="IPR038756">
    <property type="entry name" value="CheX-like"/>
</dbReference>
<keyword evidence="1" id="KW-0145">Chemotaxis</keyword>
<name>A0A1G9ZTB0_9BACT</name>